<evidence type="ECO:0000313" key="2">
    <source>
        <dbReference type="EMBL" id="EDM24806.1"/>
    </source>
</evidence>
<evidence type="ECO:0000256" key="1">
    <source>
        <dbReference type="SAM" id="MobiDB-lite"/>
    </source>
</evidence>
<evidence type="ECO:0008006" key="4">
    <source>
        <dbReference type="Google" id="ProtNLM"/>
    </source>
</evidence>
<feature type="region of interest" description="Disordered" evidence="1">
    <location>
        <begin position="221"/>
        <end position="274"/>
    </location>
</feature>
<proteinExistence type="predicted"/>
<protein>
    <recommendedName>
        <fullName evidence="4">3-keto-disaccharide hydrolase domain-containing protein</fullName>
    </recommendedName>
</protein>
<accession>A6DU76</accession>
<name>A6DU76_9BACT</name>
<feature type="compositionally biased region" description="Low complexity" evidence="1">
    <location>
        <begin position="251"/>
        <end position="265"/>
    </location>
</feature>
<feature type="compositionally biased region" description="Basic and acidic residues" evidence="1">
    <location>
        <begin position="241"/>
        <end position="250"/>
    </location>
</feature>
<evidence type="ECO:0000313" key="3">
    <source>
        <dbReference type="Proteomes" id="UP000004947"/>
    </source>
</evidence>
<dbReference type="Gene3D" id="2.60.120.560">
    <property type="entry name" value="Exo-inulinase, domain 1"/>
    <property type="match status" value="1"/>
</dbReference>
<dbReference type="AlphaFoldDB" id="A6DU76"/>
<dbReference type="STRING" id="313628.LNTAR_09926"/>
<dbReference type="RefSeq" id="WP_007281360.1">
    <property type="nucleotide sequence ID" value="NZ_ABCK01000048.1"/>
</dbReference>
<comment type="caution">
    <text evidence="2">The sequence shown here is derived from an EMBL/GenBank/DDBJ whole genome shotgun (WGS) entry which is preliminary data.</text>
</comment>
<sequence>MKYLLLLLICISVGAEELLVTPKPDKGVFIDEKFSPPKKNSRIRPSKNMNWEILKGEYVGSPKDTTLTKLQSLMYFWTPNPHNGFVMKFHFKFQKNNANAEFHLGRHYAKLRIKGNQLEFCREEQINGKTERITQDLGIKISPNRWNQFHIETYKNRYAIKINDHKTIFTESISNSPEIYGGLRIIGTGTEKFYLDNIVQKAIMGPTTNLEDKIANYTRVGPKRSENNTSTLAHSAPVQPKGEDKKEEIKTPTPSVSPTSKPIKVNKTDKLIHI</sequence>
<dbReference type="Proteomes" id="UP000004947">
    <property type="component" value="Unassembled WGS sequence"/>
</dbReference>
<organism evidence="2 3">
    <name type="scientific">Lentisphaera araneosa HTCC2155</name>
    <dbReference type="NCBI Taxonomy" id="313628"/>
    <lineage>
        <taxon>Bacteria</taxon>
        <taxon>Pseudomonadati</taxon>
        <taxon>Lentisphaerota</taxon>
        <taxon>Lentisphaeria</taxon>
        <taxon>Lentisphaerales</taxon>
        <taxon>Lentisphaeraceae</taxon>
        <taxon>Lentisphaera</taxon>
    </lineage>
</organism>
<keyword evidence="3" id="KW-1185">Reference proteome</keyword>
<reference evidence="2 3" key="1">
    <citation type="journal article" date="2010" name="J. Bacteriol.">
        <title>Genome sequence of Lentisphaera araneosa HTCC2155T, the type species of the order Lentisphaerales in the phylum Lentisphaerae.</title>
        <authorList>
            <person name="Thrash J.C."/>
            <person name="Cho J.C."/>
            <person name="Vergin K.L."/>
            <person name="Morris R.M."/>
            <person name="Giovannoni S.J."/>
        </authorList>
    </citation>
    <scope>NUCLEOTIDE SEQUENCE [LARGE SCALE GENOMIC DNA]</scope>
    <source>
        <strain evidence="2 3">HTCC2155</strain>
    </source>
</reference>
<dbReference type="EMBL" id="ABCK01000048">
    <property type="protein sequence ID" value="EDM24806.1"/>
    <property type="molecule type" value="Genomic_DNA"/>
</dbReference>
<gene>
    <name evidence="2" type="ORF">LNTAR_09926</name>
</gene>